<dbReference type="EMBL" id="CP120682">
    <property type="protein sequence ID" value="WKN34859.1"/>
    <property type="molecule type" value="Genomic_DNA"/>
</dbReference>
<dbReference type="AlphaFoldDB" id="A0AA49GPH5"/>
<feature type="domain" description="TTHB210-like" evidence="1">
    <location>
        <begin position="45"/>
        <end position="87"/>
    </location>
</feature>
<dbReference type="Pfam" id="PF18197">
    <property type="entry name" value="TTHB210-like"/>
    <property type="match status" value="1"/>
</dbReference>
<evidence type="ECO:0000313" key="2">
    <source>
        <dbReference type="EMBL" id="WKN34859.1"/>
    </source>
</evidence>
<organism evidence="2">
    <name type="scientific">Roseihalotalea indica</name>
    <dbReference type="NCBI Taxonomy" id="2867963"/>
    <lineage>
        <taxon>Bacteria</taxon>
        <taxon>Pseudomonadati</taxon>
        <taxon>Bacteroidota</taxon>
        <taxon>Cytophagia</taxon>
        <taxon>Cytophagales</taxon>
        <taxon>Catalimonadaceae</taxon>
        <taxon>Roseihalotalea</taxon>
    </lineage>
</organism>
<proteinExistence type="predicted"/>
<protein>
    <submittedName>
        <fullName evidence="2">DUF5602 domain-containing protein</fullName>
    </submittedName>
</protein>
<accession>A0AA49GPH5</accession>
<sequence length="241" mass="27208">MTWSCHDEAEIPVLPTEFEGPKVAVGNGNAWTFIITNDILEPQTIGIRFNESALENLPTGSMHADEFQLAMPTELSVPPFNHATLDWNEMGHEPPGVYDIPHFDMHFYFISPSQRDQIAPTDTAAFNKPLEPQHLAPDYLELPGGVPRMGAHIIDLLSPEIAGTGTFTHTFIYGKYNATINFLEPMVSKPFLDSKTTITKPIRWPERWQETGYYPEQYTISYDATTSTYSIALEGLTWQDR</sequence>
<reference evidence="2" key="2">
    <citation type="journal article" date="2024" name="Antonie Van Leeuwenhoek">
        <title>Roseihalotalea indica gen. nov., sp. nov., a halophilic Bacteroidetes from mesopelagic Southwest Indian Ocean with higher carbohydrate metabolic potential.</title>
        <authorList>
            <person name="Chen B."/>
            <person name="Zhang M."/>
            <person name="Lin D."/>
            <person name="Ye J."/>
            <person name="Tang K."/>
        </authorList>
    </citation>
    <scope>NUCLEOTIDE SEQUENCE</scope>
    <source>
        <strain evidence="2">TK19036</strain>
    </source>
</reference>
<dbReference type="CDD" id="cd11669">
    <property type="entry name" value="TTHB210-like"/>
    <property type="match status" value="1"/>
</dbReference>
<dbReference type="InterPro" id="IPR033786">
    <property type="entry name" value="TTHB210-like"/>
</dbReference>
<evidence type="ECO:0000259" key="1">
    <source>
        <dbReference type="Pfam" id="PF18197"/>
    </source>
</evidence>
<name>A0AA49GPH5_9BACT</name>
<gene>
    <name evidence="2" type="ORF">K4G66_21015</name>
</gene>
<dbReference type="InterPro" id="IPR040832">
    <property type="entry name" value="TTHB210-like_dom"/>
</dbReference>
<reference evidence="2" key="1">
    <citation type="journal article" date="2023" name="Comput. Struct. Biotechnol. J.">
        <title>Discovery of a novel marine Bacteroidetes with a rich repertoire of carbohydrate-active enzymes.</title>
        <authorList>
            <person name="Chen B."/>
            <person name="Liu G."/>
            <person name="Chen Q."/>
            <person name="Wang H."/>
            <person name="Liu L."/>
            <person name="Tang K."/>
        </authorList>
    </citation>
    <scope>NUCLEOTIDE SEQUENCE</scope>
    <source>
        <strain evidence="2">TK19036</strain>
    </source>
</reference>